<dbReference type="Pfam" id="PF13365">
    <property type="entry name" value="Trypsin_2"/>
    <property type="match status" value="1"/>
</dbReference>
<sequence>MGRVRPLTTNLELLRMARLARVRLGVAVAFAFVCGVLFATAFDWTRHLGAQNGVRVAPVSAAQVDVSGGFARIAEQVTPAVVSIQTERDARRTARGGQDGRGRVPPGFEEFFRQFEERQQEPVQADGSGFIVSKDGYILTNNHVVGDADRVKVTLTDHREFSAKVVGGDPTTDVAVIKIEGSDLPSVVLGEDTTTRVGDWVVAVGNPLGLDFTVTAGIISAKGRSNRDLPGLLGGNYSISDFIQTDAAINPGNSGGPLLNSRGEVIGINSAIASRTGFYSGYGFAIPVSLARGVMEDLIKHGRVRAPVLGISIDEVSPEDAKVAGVERIRGVIVRGFNPAEGSPAEKAGLQAGDVIVAIDGREVDRVSTLQRVVRAHEPGETVGVDVMRYGKRQSYRVKLLEREETPTVARAAAPRVEPARGEAVKLGISVEPVSADFARETNLAAGDRGLRITDVSRSGPAFRLLVPSDVITDVMFPSPRKVRTTADLQNVLSGLKAGDVVSLRVYGTAEPVIGVRVVNVRVAQ</sequence>
<gene>
    <name evidence="10" type="ORF">rosag_45430</name>
</gene>
<dbReference type="Gene3D" id="2.40.10.120">
    <property type="match status" value="1"/>
</dbReference>
<dbReference type="Gene3D" id="2.30.42.10">
    <property type="match status" value="2"/>
</dbReference>
<evidence type="ECO:0000256" key="4">
    <source>
        <dbReference type="ARBA" id="ARBA00022801"/>
    </source>
</evidence>
<evidence type="ECO:0000256" key="1">
    <source>
        <dbReference type="ARBA" id="ARBA00022670"/>
    </source>
</evidence>
<evidence type="ECO:0000256" key="5">
    <source>
        <dbReference type="ARBA" id="ARBA00022825"/>
    </source>
</evidence>
<evidence type="ECO:0000256" key="8">
    <source>
        <dbReference type="SAM" id="Phobius"/>
    </source>
</evidence>
<dbReference type="InterPro" id="IPR009003">
    <property type="entry name" value="Peptidase_S1_PA"/>
</dbReference>
<evidence type="ECO:0000259" key="9">
    <source>
        <dbReference type="PROSITE" id="PS50106"/>
    </source>
</evidence>
<evidence type="ECO:0000313" key="11">
    <source>
        <dbReference type="Proteomes" id="UP001161325"/>
    </source>
</evidence>
<dbReference type="SUPFAM" id="SSF50494">
    <property type="entry name" value="Trypsin-like serine proteases"/>
    <property type="match status" value="1"/>
</dbReference>
<dbReference type="SUPFAM" id="SSF50156">
    <property type="entry name" value="PDZ domain-like"/>
    <property type="match status" value="2"/>
</dbReference>
<keyword evidence="2" id="KW-0732">Signal</keyword>
<dbReference type="InterPro" id="IPR001478">
    <property type="entry name" value="PDZ"/>
</dbReference>
<feature type="active site" description="Charge relay system" evidence="6">
    <location>
        <position position="254"/>
    </location>
</feature>
<dbReference type="GO" id="GO:0004252">
    <property type="term" value="F:serine-type endopeptidase activity"/>
    <property type="evidence" value="ECO:0007669"/>
    <property type="project" value="InterPro"/>
</dbReference>
<keyword evidence="11" id="KW-1185">Reference proteome</keyword>
<dbReference type="InterPro" id="IPR001940">
    <property type="entry name" value="Peptidase_S1C"/>
</dbReference>
<comment type="caution">
    <text evidence="10">The sequence shown here is derived from an EMBL/GenBank/DDBJ whole genome shotgun (WGS) entry which is preliminary data.</text>
</comment>
<feature type="domain" description="PDZ" evidence="9">
    <location>
        <begin position="298"/>
        <end position="391"/>
    </location>
</feature>
<keyword evidence="5" id="KW-0720">Serine protease</keyword>
<organism evidence="10 11">
    <name type="scientific">Roseisolibacter agri</name>
    <dbReference type="NCBI Taxonomy" id="2014610"/>
    <lineage>
        <taxon>Bacteria</taxon>
        <taxon>Pseudomonadati</taxon>
        <taxon>Gemmatimonadota</taxon>
        <taxon>Gemmatimonadia</taxon>
        <taxon>Gemmatimonadales</taxon>
        <taxon>Gemmatimonadaceae</taxon>
        <taxon>Roseisolibacter</taxon>
    </lineage>
</organism>
<dbReference type="InterPro" id="IPR036034">
    <property type="entry name" value="PDZ_sf"/>
</dbReference>
<dbReference type="Proteomes" id="UP001161325">
    <property type="component" value="Unassembled WGS sequence"/>
</dbReference>
<feature type="binding site" evidence="7">
    <location>
        <position position="143"/>
    </location>
    <ligand>
        <name>substrate</name>
    </ligand>
</feature>
<keyword evidence="8" id="KW-1133">Transmembrane helix</keyword>
<dbReference type="Pfam" id="PF13180">
    <property type="entry name" value="PDZ_2"/>
    <property type="match status" value="1"/>
</dbReference>
<keyword evidence="8" id="KW-0472">Membrane</keyword>
<evidence type="ECO:0000256" key="7">
    <source>
        <dbReference type="PIRSR" id="PIRSR611782-2"/>
    </source>
</evidence>
<evidence type="ECO:0000256" key="2">
    <source>
        <dbReference type="ARBA" id="ARBA00022729"/>
    </source>
</evidence>
<accession>A0AA37V2M1</accession>
<evidence type="ECO:0000313" key="10">
    <source>
        <dbReference type="EMBL" id="GLC28030.1"/>
    </source>
</evidence>
<feature type="transmembrane region" description="Helical" evidence="8">
    <location>
        <begin position="21"/>
        <end position="42"/>
    </location>
</feature>
<protein>
    <recommendedName>
        <fullName evidence="9">PDZ domain-containing protein</fullName>
    </recommendedName>
</protein>
<dbReference type="NCBIfam" id="TIGR02037">
    <property type="entry name" value="degP_htrA_DO"/>
    <property type="match status" value="1"/>
</dbReference>
<dbReference type="PRINTS" id="PR00834">
    <property type="entry name" value="PROTEASES2C"/>
</dbReference>
<proteinExistence type="predicted"/>
<reference evidence="10" key="1">
    <citation type="submission" date="2022-08" db="EMBL/GenBank/DDBJ databases">
        <title>Draft genome sequencing of Roseisolibacter agri AW1220.</title>
        <authorList>
            <person name="Tobiishi Y."/>
            <person name="Tonouchi A."/>
        </authorList>
    </citation>
    <scope>NUCLEOTIDE SEQUENCE</scope>
    <source>
        <strain evidence="10">AW1220</strain>
    </source>
</reference>
<feature type="binding site" evidence="7">
    <location>
        <begin position="252"/>
        <end position="254"/>
    </location>
    <ligand>
        <name>substrate</name>
    </ligand>
</feature>
<keyword evidence="1" id="KW-0645">Protease</keyword>
<dbReference type="AlphaFoldDB" id="A0AA37V2M1"/>
<evidence type="ECO:0000256" key="6">
    <source>
        <dbReference type="PIRSR" id="PIRSR611782-1"/>
    </source>
</evidence>
<dbReference type="PANTHER" id="PTHR43343">
    <property type="entry name" value="PEPTIDASE S12"/>
    <property type="match status" value="1"/>
</dbReference>
<keyword evidence="3" id="KW-0677">Repeat</keyword>
<keyword evidence="8" id="KW-0812">Transmembrane</keyword>
<keyword evidence="4" id="KW-0378">Hydrolase</keyword>
<feature type="active site" description="Charge relay system" evidence="6">
    <location>
        <position position="173"/>
    </location>
</feature>
<feature type="binding site" evidence="7">
    <location>
        <position position="87"/>
    </location>
    <ligand>
        <name>substrate</name>
    </ligand>
</feature>
<feature type="active site" description="Charge relay system" evidence="6">
    <location>
        <position position="143"/>
    </location>
</feature>
<name>A0AA37V2M1_9BACT</name>
<dbReference type="GO" id="GO:0006508">
    <property type="term" value="P:proteolysis"/>
    <property type="evidence" value="ECO:0007669"/>
    <property type="project" value="UniProtKB-KW"/>
</dbReference>
<dbReference type="InterPro" id="IPR011782">
    <property type="entry name" value="Pept_S1C_Do"/>
</dbReference>
<dbReference type="PROSITE" id="PS50106">
    <property type="entry name" value="PDZ"/>
    <property type="match status" value="1"/>
</dbReference>
<dbReference type="InterPro" id="IPR051201">
    <property type="entry name" value="Chloro_Bact_Ser_Proteases"/>
</dbReference>
<dbReference type="SMART" id="SM00228">
    <property type="entry name" value="PDZ"/>
    <property type="match status" value="2"/>
</dbReference>
<dbReference type="EMBL" id="BRXS01000007">
    <property type="protein sequence ID" value="GLC28030.1"/>
    <property type="molecule type" value="Genomic_DNA"/>
</dbReference>
<dbReference type="PANTHER" id="PTHR43343:SF3">
    <property type="entry name" value="PROTEASE DO-LIKE 8, CHLOROPLASTIC"/>
    <property type="match status" value="1"/>
</dbReference>
<evidence type="ECO:0000256" key="3">
    <source>
        <dbReference type="ARBA" id="ARBA00022737"/>
    </source>
</evidence>
<feature type="binding site" evidence="7">
    <location>
        <position position="173"/>
    </location>
    <ligand>
        <name>substrate</name>
    </ligand>
</feature>